<evidence type="ECO:0000313" key="10">
    <source>
        <dbReference type="Proteomes" id="UP000224080"/>
    </source>
</evidence>
<evidence type="ECO:0000256" key="6">
    <source>
        <dbReference type="ARBA" id="ARBA00044493"/>
    </source>
</evidence>
<keyword evidence="5" id="KW-0496">Mitochondrion</keyword>
<evidence type="ECO:0000256" key="8">
    <source>
        <dbReference type="SAM" id="MobiDB-lite"/>
    </source>
</evidence>
<keyword evidence="10" id="KW-1185">Reference proteome</keyword>
<comment type="function">
    <text evidence="6">Regulates mitochondrial small subunit maturation by controlling 15S rRNA 5'-end processing. Localizes to the 5' precursor of the 15S rRNA in a position that is subsequently occupied by mS47 in the mature yeast mtSSU. Uses structure and sequence-specific RNA recognition, binding to a single-stranded region of the precursor and specifically recognizing bases -6 to -1. The exchange of Ccm1 for mS47 is coupled to the irreversible removal of precursor rRNA that is accompanied by conformational changes of the mitoribosomal proteins uS5m and mS26. These conformational changes signal completion of 5'-end rRNA processing through protection of the mature 5'-end of the 15S rRNA and stabilization of mS47. The removal of the 5' precursor together with the dissociation of Ccm1 may be catalyzed by the 5'-3' exoribonuclease Pet127. Involved in the specific removal of group I introns in mitochondrial encoded transcripts.</text>
</comment>
<dbReference type="Gene3D" id="1.25.40.10">
    <property type="entry name" value="Tetratricopeptide repeat domain"/>
    <property type="match status" value="1"/>
</dbReference>
<comment type="subunit">
    <text evidence="7">Binds to mitochondrial small subunit 15S rRNA.</text>
</comment>
<dbReference type="PANTHER" id="PTHR47447:SF25">
    <property type="entry name" value="SAP DOMAIN-CONTAINING PROTEIN"/>
    <property type="match status" value="1"/>
</dbReference>
<evidence type="ECO:0000313" key="9">
    <source>
        <dbReference type="EMBL" id="PGH04588.1"/>
    </source>
</evidence>
<dbReference type="AlphaFoldDB" id="A0A2B7X7F5"/>
<dbReference type="Proteomes" id="UP000224080">
    <property type="component" value="Unassembled WGS sequence"/>
</dbReference>
<evidence type="ECO:0000256" key="3">
    <source>
        <dbReference type="ARBA" id="ARBA00022737"/>
    </source>
</evidence>
<proteinExistence type="inferred from homology"/>
<comment type="similarity">
    <text evidence="2">Belongs to the CCM1 family.</text>
</comment>
<evidence type="ECO:0000256" key="2">
    <source>
        <dbReference type="ARBA" id="ARBA00006192"/>
    </source>
</evidence>
<comment type="caution">
    <text evidence="9">The sequence shown here is derived from an EMBL/GenBank/DDBJ whole genome shotgun (WGS) entry which is preliminary data.</text>
</comment>
<reference evidence="9 10" key="1">
    <citation type="submission" date="2017-10" db="EMBL/GenBank/DDBJ databases">
        <title>Comparative genomics in systemic dimorphic fungi from Ajellomycetaceae.</title>
        <authorList>
            <person name="Munoz J.F."/>
            <person name="Mcewen J.G."/>
            <person name="Clay O.K."/>
            <person name="Cuomo C.A."/>
        </authorList>
    </citation>
    <scope>NUCLEOTIDE SEQUENCE [LARGE SCALE GENOMIC DNA]</scope>
    <source>
        <strain evidence="9 10">UAMH130</strain>
    </source>
</reference>
<dbReference type="EMBL" id="PDNC01000037">
    <property type="protein sequence ID" value="PGH04588.1"/>
    <property type="molecule type" value="Genomic_DNA"/>
</dbReference>
<evidence type="ECO:0000256" key="4">
    <source>
        <dbReference type="ARBA" id="ARBA00022946"/>
    </source>
</evidence>
<dbReference type="InterPro" id="IPR002885">
    <property type="entry name" value="PPR_rpt"/>
</dbReference>
<evidence type="ECO:0000256" key="5">
    <source>
        <dbReference type="ARBA" id="ARBA00023128"/>
    </source>
</evidence>
<keyword evidence="4" id="KW-0809">Transit peptide</keyword>
<protein>
    <recommendedName>
        <fullName evidence="11">ATPase expression protein 2, mitochondrial</fullName>
    </recommendedName>
</protein>
<evidence type="ECO:0000256" key="7">
    <source>
        <dbReference type="ARBA" id="ARBA00044511"/>
    </source>
</evidence>
<dbReference type="InterPro" id="IPR011990">
    <property type="entry name" value="TPR-like_helical_dom_sf"/>
</dbReference>
<dbReference type="PANTHER" id="PTHR47447">
    <property type="entry name" value="OS03G0856100 PROTEIN"/>
    <property type="match status" value="1"/>
</dbReference>
<accession>A0A2B7X7F5</accession>
<dbReference type="STRING" id="2060905.A0A2B7X7F5"/>
<evidence type="ECO:0008006" key="11">
    <source>
        <dbReference type="Google" id="ProtNLM"/>
    </source>
</evidence>
<dbReference type="GO" id="GO:0005739">
    <property type="term" value="C:mitochondrion"/>
    <property type="evidence" value="ECO:0007669"/>
    <property type="project" value="UniProtKB-SubCell"/>
</dbReference>
<dbReference type="Pfam" id="PF12921">
    <property type="entry name" value="ATP13"/>
    <property type="match status" value="1"/>
</dbReference>
<dbReference type="OrthoDB" id="185373at2759"/>
<dbReference type="InterPro" id="IPR024319">
    <property type="entry name" value="ATPase_expression_mit"/>
</dbReference>
<gene>
    <name evidence="9" type="ORF">GX51_03421</name>
</gene>
<sequence>MRGIGFRSEALSSHFVCPSCCTRLIGDGYLRRSALRPGNRTRHIAQQSKKLSTEAYSPWSFKPMRTGWNSTIPKDPEMPESPFLLQALSFNLNTHRPTDTDLKRQHGRPYRTFTSELMDTYYSTEDEIIDYFDREKPDMVVYAFLGPEKIQSITYNLPDSSFAAALSLLTPSHFVEPHKKLHRRFHPAVAHAKGYKTLEVIFDEFKRVLHFAIEKRRAAGFQLGITEYTHLLDCARSMGDADMADWLWYDMTVDGIEPTTECYNHYMEAKGWHQAYIAKEKYNLRFTPWVYRKRSYFHRNLGYQGYGTGPENSVRQQVLRLFDEMLARGEEPDEATYINVMVASSREGHMVAVENILKTVWNIDVELVMTHEDPANIPPVTEFSPTNPLHPTSRLLYAVAHIFGSNNNLSAALQLVDFISTHYKVLIPDSVWLELMEWSYVLSVKRWGPRAVENSVGKVPTETVNKLFDTMISSPYNVKPTLPLYDMLISTSWSRSNLDDTLKYMREGCTLFQESIRRRDATKRTFIDHILHLLPEQIRTEVMLKDSYQRLLTNHQKSGLSTPTGPPLDPAARVRATREAQNIQRQMDVAQRQMTYLRDDKKAIKTGIVPRYLNQGWARRHIKRLAAIEAEEAEDAEEEAAERHQLNSHSQFGPSAPNLSMIKEYRAMKAAFNLEQLNVSRDATMIERWVRLLMAGRWPLSADYWERQRLPSLIQEWERFLPESVYYKTSGGLVEFLPISFWPNGKRERPEKGVTDWELGLYTSDEAVFLTNVFEVIGEHPHARLEDSDDQEVHEADAAQAC</sequence>
<evidence type="ECO:0000256" key="1">
    <source>
        <dbReference type="ARBA" id="ARBA00004173"/>
    </source>
</evidence>
<feature type="region of interest" description="Disordered" evidence="8">
    <location>
        <begin position="633"/>
        <end position="653"/>
    </location>
</feature>
<name>A0A2B7X7F5_9EURO</name>
<comment type="subcellular location">
    <subcellularLocation>
        <location evidence="1">Mitochondrion</location>
    </subcellularLocation>
</comment>
<dbReference type="Pfam" id="PF13812">
    <property type="entry name" value="PPR_3"/>
    <property type="match status" value="1"/>
</dbReference>
<organism evidence="9 10">
    <name type="scientific">Blastomyces parvus</name>
    <dbReference type="NCBI Taxonomy" id="2060905"/>
    <lineage>
        <taxon>Eukaryota</taxon>
        <taxon>Fungi</taxon>
        <taxon>Dikarya</taxon>
        <taxon>Ascomycota</taxon>
        <taxon>Pezizomycotina</taxon>
        <taxon>Eurotiomycetes</taxon>
        <taxon>Eurotiomycetidae</taxon>
        <taxon>Onygenales</taxon>
        <taxon>Ajellomycetaceae</taxon>
        <taxon>Blastomyces</taxon>
    </lineage>
</organism>
<keyword evidence="3" id="KW-0677">Repeat</keyword>